<evidence type="ECO:0000259" key="3">
    <source>
        <dbReference type="Pfam" id="PF02470"/>
    </source>
</evidence>
<keyword evidence="2" id="KW-0472">Membrane</keyword>
<feature type="region of interest" description="Disordered" evidence="1">
    <location>
        <begin position="306"/>
        <end position="329"/>
    </location>
</feature>
<evidence type="ECO:0000256" key="1">
    <source>
        <dbReference type="SAM" id="MobiDB-lite"/>
    </source>
</evidence>
<dbReference type="InterPro" id="IPR003399">
    <property type="entry name" value="Mce/MlaD"/>
</dbReference>
<gene>
    <name evidence="4" type="ORF">GCM10022279_23500</name>
</gene>
<evidence type="ECO:0000256" key="2">
    <source>
        <dbReference type="SAM" id="Phobius"/>
    </source>
</evidence>
<dbReference type="Pfam" id="PF02470">
    <property type="entry name" value="MlaD"/>
    <property type="match status" value="1"/>
</dbReference>
<evidence type="ECO:0000313" key="5">
    <source>
        <dbReference type="Proteomes" id="UP001501627"/>
    </source>
</evidence>
<name>A0ABP7RL51_9BURK</name>
<sequence>MENKSHAWAAGVFVIAVAALLAALAMWLSRDHSSYNRYELSSRESVTGLQPQAAVRYKGVNVGKVLAIGFDPQTPGNVLIRIAVDTDAPIGATTFATLGYQGVTGLAHIQLDDAASALTAPTPGPSGLPRLPLQPSQLSRLVEQGPQLLGQAQDIMERVARLLDEGNQQRVDQALEHIGQAASSMQHLAASLDRTTTERLDPLLAQLPALISDSRQSLQALRQASEHAGGAAQSIEQTVQALNREGGALDGLTDSAQALSGAIDRLARVTLPRVNRAAGDTSAAARRIGRAAAGISDNPQQLIYGPDTVRAGPGEPGFEAPGTAAGAQP</sequence>
<dbReference type="RefSeq" id="WP_103046507.1">
    <property type="nucleotide sequence ID" value="NZ_BAABBP010000022.1"/>
</dbReference>
<dbReference type="PANTHER" id="PTHR36698:SF2">
    <property type="entry name" value="MCE_MLAD DOMAIN-CONTAINING PROTEIN"/>
    <property type="match status" value="1"/>
</dbReference>
<dbReference type="EMBL" id="BAABBP010000022">
    <property type="protein sequence ID" value="GAA3999096.1"/>
    <property type="molecule type" value="Genomic_DNA"/>
</dbReference>
<feature type="transmembrane region" description="Helical" evidence="2">
    <location>
        <begin position="6"/>
        <end position="28"/>
    </location>
</feature>
<accession>A0ABP7RL51</accession>
<keyword evidence="2" id="KW-1133">Transmembrane helix</keyword>
<keyword evidence="2" id="KW-0812">Transmembrane</keyword>
<keyword evidence="5" id="KW-1185">Reference proteome</keyword>
<reference evidence="5" key="1">
    <citation type="journal article" date="2019" name="Int. J. Syst. Evol. Microbiol.">
        <title>The Global Catalogue of Microorganisms (GCM) 10K type strain sequencing project: providing services to taxonomists for standard genome sequencing and annotation.</title>
        <authorList>
            <consortium name="The Broad Institute Genomics Platform"/>
            <consortium name="The Broad Institute Genome Sequencing Center for Infectious Disease"/>
            <person name="Wu L."/>
            <person name="Ma J."/>
        </authorList>
    </citation>
    <scope>NUCLEOTIDE SEQUENCE [LARGE SCALE GENOMIC DNA]</scope>
    <source>
        <strain evidence="5">JCM 17561</strain>
    </source>
</reference>
<feature type="domain" description="Mce/MlaD" evidence="3">
    <location>
        <begin position="44"/>
        <end position="113"/>
    </location>
</feature>
<protein>
    <submittedName>
        <fullName evidence="4">MlaD family protein</fullName>
    </submittedName>
</protein>
<organism evidence="4 5">
    <name type="scientific">Comamonas faecalis</name>
    <dbReference type="NCBI Taxonomy" id="1387849"/>
    <lineage>
        <taxon>Bacteria</taxon>
        <taxon>Pseudomonadati</taxon>
        <taxon>Pseudomonadota</taxon>
        <taxon>Betaproteobacteria</taxon>
        <taxon>Burkholderiales</taxon>
        <taxon>Comamonadaceae</taxon>
        <taxon>Comamonas</taxon>
    </lineage>
</organism>
<dbReference type="Proteomes" id="UP001501627">
    <property type="component" value="Unassembled WGS sequence"/>
</dbReference>
<comment type="caution">
    <text evidence="4">The sequence shown here is derived from an EMBL/GenBank/DDBJ whole genome shotgun (WGS) entry which is preliminary data.</text>
</comment>
<feature type="compositionally biased region" description="Low complexity" evidence="1">
    <location>
        <begin position="311"/>
        <end position="329"/>
    </location>
</feature>
<evidence type="ECO:0000313" key="4">
    <source>
        <dbReference type="EMBL" id="GAA3999096.1"/>
    </source>
</evidence>
<proteinExistence type="predicted"/>
<dbReference type="PANTHER" id="PTHR36698">
    <property type="entry name" value="BLL5892 PROTEIN"/>
    <property type="match status" value="1"/>
</dbReference>